<dbReference type="SUPFAM" id="SSF51735">
    <property type="entry name" value="NAD(P)-binding Rossmann-fold domains"/>
    <property type="match status" value="1"/>
</dbReference>
<gene>
    <name evidence="2" type="ORF">LCGC14_0341060</name>
</gene>
<comment type="caution">
    <text evidence="2">The sequence shown here is derived from an EMBL/GenBank/DDBJ whole genome shotgun (WGS) entry which is preliminary data.</text>
</comment>
<feature type="domain" description="NAD(P)-binding" evidence="1">
    <location>
        <begin position="4"/>
        <end position="307"/>
    </location>
</feature>
<dbReference type="InterPro" id="IPR036291">
    <property type="entry name" value="NAD(P)-bd_dom_sf"/>
</dbReference>
<evidence type="ECO:0000259" key="1">
    <source>
        <dbReference type="Pfam" id="PF16363"/>
    </source>
</evidence>
<dbReference type="PANTHER" id="PTHR43000">
    <property type="entry name" value="DTDP-D-GLUCOSE 4,6-DEHYDRATASE-RELATED"/>
    <property type="match status" value="1"/>
</dbReference>
<sequence>MRILVTGGCGFIGSHFVKHLFENPDCNIIVLDALTYAGNTDNIPEQIKADSRFSFWYGNICNADLINELVAKSDIVVHFAAESHVARSIYDNTIFFQTDVLGTQVIANAVLKHINTVERFIHISTSEVYGTALEVPMTEEHPLNPLTPYASAKTGADRLVYSYYKTYGIPAIILRLFNVYGANQHLEKVIPRFITSALLDEPLTIHGTGESTRDWNYVEDVCKAIGGATFVDLEKLKGQVINIGTGKEASIVNIAEVVLDILNKPKSLITHIVDRYGQVKQHKSSTDKALRLLNWQATMEFSIGLNETIEWYKQNPDWWKRLLWMRQVATKTREGGVEYY</sequence>
<protein>
    <recommendedName>
        <fullName evidence="1">NAD(P)-binding domain-containing protein</fullName>
    </recommendedName>
</protein>
<evidence type="ECO:0000313" key="2">
    <source>
        <dbReference type="EMBL" id="KKN79324.1"/>
    </source>
</evidence>
<dbReference type="EMBL" id="LAZR01000249">
    <property type="protein sequence ID" value="KKN79324.1"/>
    <property type="molecule type" value="Genomic_DNA"/>
</dbReference>
<dbReference type="Gene3D" id="3.90.25.10">
    <property type="entry name" value="UDP-galactose 4-epimerase, domain 1"/>
    <property type="match status" value="1"/>
</dbReference>
<organism evidence="2">
    <name type="scientific">marine sediment metagenome</name>
    <dbReference type="NCBI Taxonomy" id="412755"/>
    <lineage>
        <taxon>unclassified sequences</taxon>
        <taxon>metagenomes</taxon>
        <taxon>ecological metagenomes</taxon>
    </lineage>
</organism>
<proteinExistence type="predicted"/>
<dbReference type="Gene3D" id="3.40.50.720">
    <property type="entry name" value="NAD(P)-binding Rossmann-like Domain"/>
    <property type="match status" value="1"/>
</dbReference>
<dbReference type="AlphaFoldDB" id="A0A0F9TJ91"/>
<dbReference type="InterPro" id="IPR016040">
    <property type="entry name" value="NAD(P)-bd_dom"/>
</dbReference>
<accession>A0A0F9TJ91</accession>
<dbReference type="Pfam" id="PF16363">
    <property type="entry name" value="GDP_Man_Dehyd"/>
    <property type="match status" value="1"/>
</dbReference>
<reference evidence="2" key="1">
    <citation type="journal article" date="2015" name="Nature">
        <title>Complex archaea that bridge the gap between prokaryotes and eukaryotes.</title>
        <authorList>
            <person name="Spang A."/>
            <person name="Saw J.H."/>
            <person name="Jorgensen S.L."/>
            <person name="Zaremba-Niedzwiedzka K."/>
            <person name="Martijn J."/>
            <person name="Lind A.E."/>
            <person name="van Eijk R."/>
            <person name="Schleper C."/>
            <person name="Guy L."/>
            <person name="Ettema T.J."/>
        </authorList>
    </citation>
    <scope>NUCLEOTIDE SEQUENCE</scope>
</reference>
<name>A0A0F9TJ91_9ZZZZ</name>